<organism evidence="2 3">
    <name type="scientific">Gossypium mustelinum</name>
    <name type="common">Cotton</name>
    <name type="synonym">Gossypium caicoense</name>
    <dbReference type="NCBI Taxonomy" id="34275"/>
    <lineage>
        <taxon>Eukaryota</taxon>
        <taxon>Viridiplantae</taxon>
        <taxon>Streptophyta</taxon>
        <taxon>Embryophyta</taxon>
        <taxon>Tracheophyta</taxon>
        <taxon>Spermatophyta</taxon>
        <taxon>Magnoliopsida</taxon>
        <taxon>eudicotyledons</taxon>
        <taxon>Gunneridae</taxon>
        <taxon>Pentapetalae</taxon>
        <taxon>rosids</taxon>
        <taxon>malvids</taxon>
        <taxon>Malvales</taxon>
        <taxon>Malvaceae</taxon>
        <taxon>Malvoideae</taxon>
        <taxon>Gossypium</taxon>
    </lineage>
</organism>
<dbReference type="GO" id="GO:0006655">
    <property type="term" value="P:phosphatidylglycerol biosynthetic process"/>
    <property type="evidence" value="ECO:0007669"/>
    <property type="project" value="TreeGrafter"/>
</dbReference>
<evidence type="ECO:0000313" key="3">
    <source>
        <dbReference type="Proteomes" id="UP000323597"/>
    </source>
</evidence>
<dbReference type="GO" id="GO:0004366">
    <property type="term" value="F:glycerol-3-phosphate O-acyltransferase activity"/>
    <property type="evidence" value="ECO:0007669"/>
    <property type="project" value="InterPro"/>
</dbReference>
<dbReference type="SUPFAM" id="SSF69593">
    <property type="entry name" value="Glycerol-3-phosphate (1)-acyltransferase"/>
    <property type="match status" value="1"/>
</dbReference>
<gene>
    <name evidence="2" type="ORF">E1A91_D09G072300v1</name>
</gene>
<feature type="transmembrane region" description="Helical" evidence="1">
    <location>
        <begin position="70"/>
        <end position="91"/>
    </location>
</feature>
<keyword evidence="1" id="KW-0812">Transmembrane</keyword>
<dbReference type="InterPro" id="IPR016222">
    <property type="entry name" value="G3P_O-acylTrfase_chlp"/>
</dbReference>
<protein>
    <submittedName>
        <fullName evidence="2">Uncharacterized protein</fullName>
    </submittedName>
</protein>
<dbReference type="PANTHER" id="PTHR35695">
    <property type="entry name" value="GLYCEROL-3-PHOSPHATE ACYLTRANSFERASE, CHLOROPLASTIC"/>
    <property type="match status" value="1"/>
</dbReference>
<name>A0A5D2TIW4_GOSMU</name>
<dbReference type="EMBL" id="CM017657">
    <property type="protein sequence ID" value="TYI64218.1"/>
    <property type="molecule type" value="Genomic_DNA"/>
</dbReference>
<evidence type="ECO:0000313" key="2">
    <source>
        <dbReference type="EMBL" id="TYI64218.1"/>
    </source>
</evidence>
<feature type="transmembrane region" description="Helical" evidence="1">
    <location>
        <begin position="111"/>
        <end position="127"/>
    </location>
</feature>
<proteinExistence type="predicted"/>
<dbReference type="Gene3D" id="3.40.1130.10">
    <property type="entry name" value="Glycerol-3-phosphate (1)-acyltransferase"/>
    <property type="match status" value="1"/>
</dbReference>
<evidence type="ECO:0000256" key="1">
    <source>
        <dbReference type="SAM" id="Phobius"/>
    </source>
</evidence>
<dbReference type="PANTHER" id="PTHR35695:SF1">
    <property type="entry name" value="GLYCEROL-3-PHOSPHATE ACYLTRANSFERASE, CHLOROPLASTIC"/>
    <property type="match status" value="1"/>
</dbReference>
<dbReference type="Proteomes" id="UP000323597">
    <property type="component" value="Chromosome D09"/>
</dbReference>
<dbReference type="GO" id="GO:0009570">
    <property type="term" value="C:chloroplast stroma"/>
    <property type="evidence" value="ECO:0007669"/>
    <property type="project" value="TreeGrafter"/>
</dbReference>
<sequence length="131" mass="16263">MTVAFDYWLLGVEDPFVFEPYHKALRKPFDYYMFGQNYIRPLIDFRNSYVGNLSLFYEIEEKLKQLPRWYMAWLLLKMEHYFIGFPQILILDANRFYSIVFVDFNFPWSESFIYFIWMNLYSYIPFVRKQS</sequence>
<accession>A0A5D2TIW4</accession>
<dbReference type="AlphaFoldDB" id="A0A5D2TIW4"/>
<reference evidence="2 3" key="1">
    <citation type="submission" date="2019-07" db="EMBL/GenBank/DDBJ databases">
        <title>WGS assembly of Gossypium mustelinum.</title>
        <authorList>
            <person name="Chen Z.J."/>
            <person name="Sreedasyam A."/>
            <person name="Ando A."/>
            <person name="Song Q."/>
            <person name="De L."/>
            <person name="Hulse-Kemp A."/>
            <person name="Ding M."/>
            <person name="Ye W."/>
            <person name="Kirkbride R."/>
            <person name="Jenkins J."/>
            <person name="Plott C."/>
            <person name="Lovell J."/>
            <person name="Lin Y.-M."/>
            <person name="Vaughn R."/>
            <person name="Liu B."/>
            <person name="Li W."/>
            <person name="Simpson S."/>
            <person name="Scheffler B."/>
            <person name="Saski C."/>
            <person name="Grover C."/>
            <person name="Hu G."/>
            <person name="Conover J."/>
            <person name="Carlson J."/>
            <person name="Shu S."/>
            <person name="Boston L."/>
            <person name="Williams M."/>
            <person name="Peterson D."/>
            <person name="Mcgee K."/>
            <person name="Jones D."/>
            <person name="Wendel J."/>
            <person name="Stelly D."/>
            <person name="Grimwood J."/>
            <person name="Schmutz J."/>
        </authorList>
    </citation>
    <scope>NUCLEOTIDE SEQUENCE [LARGE SCALE GENOMIC DNA]</scope>
    <source>
        <strain evidence="2">1408120.09</strain>
    </source>
</reference>
<keyword evidence="3" id="KW-1185">Reference proteome</keyword>
<keyword evidence="1" id="KW-1133">Transmembrane helix</keyword>
<keyword evidence="1" id="KW-0472">Membrane</keyword>